<name>Q11IX7_CHESB</name>
<gene>
    <name evidence="1" type="ordered locus">Meso_1252</name>
</gene>
<organism evidence="1">
    <name type="scientific">Chelativorans sp. (strain BNC1)</name>
    <dbReference type="NCBI Taxonomy" id="266779"/>
    <lineage>
        <taxon>Bacteria</taxon>
        <taxon>Pseudomonadati</taxon>
        <taxon>Pseudomonadota</taxon>
        <taxon>Alphaproteobacteria</taxon>
        <taxon>Hyphomicrobiales</taxon>
        <taxon>Phyllobacteriaceae</taxon>
        <taxon>Chelativorans</taxon>
    </lineage>
</organism>
<proteinExistence type="predicted"/>
<dbReference type="HOGENOM" id="CLU_113603_0_0_5"/>
<dbReference type="OrthoDB" id="8265849at2"/>
<reference evidence="1" key="1">
    <citation type="submission" date="2006-06" db="EMBL/GenBank/DDBJ databases">
        <title>Complete sequence of chromosome of Chelativorans sp. BNC1.</title>
        <authorList>
            <consortium name="US DOE Joint Genome Institute"/>
            <person name="Copeland A."/>
            <person name="Lucas S."/>
            <person name="Lapidus A."/>
            <person name="Barry K."/>
            <person name="Detter J.C."/>
            <person name="Glavina del Rio T."/>
            <person name="Hammon N."/>
            <person name="Israni S."/>
            <person name="Dalin E."/>
            <person name="Tice H."/>
            <person name="Pitluck S."/>
            <person name="Chertkov O."/>
            <person name="Brettin T."/>
            <person name="Bruce D."/>
            <person name="Han C."/>
            <person name="Tapia R."/>
            <person name="Gilna P."/>
            <person name="Schmutz J."/>
            <person name="Larimer F."/>
            <person name="Land M."/>
            <person name="Hauser L."/>
            <person name="Kyrpides N."/>
            <person name="Mikhailova N."/>
            <person name="Richardson P."/>
        </authorList>
    </citation>
    <scope>NUCLEOTIDE SEQUENCE</scope>
    <source>
        <strain evidence="1">BNC1</strain>
    </source>
</reference>
<protein>
    <submittedName>
        <fullName evidence="1">Uncharacterized protein</fullName>
    </submittedName>
</protein>
<sequence length="198" mass="22770">MDSNELRTLLIYKDMMKEVRQRLDTIEALVNKETSLRARFARELSYLQLRMICEIIALGCIISHEGFSELSARKFRNSYAADEIVNFLSKLHDRFYPQPIKVERKQSGRISVEDNEIEHLSKENLKTLYRKCGAVLHRGTPATIISGEKIETDWIAYVMRQSQLAVNLLASHALVLHGDQRAIFCNFITGEAWVGNAR</sequence>
<dbReference type="EMBL" id="CP000390">
    <property type="protein sequence ID" value="ABG62648.1"/>
    <property type="molecule type" value="Genomic_DNA"/>
</dbReference>
<dbReference type="KEGG" id="mes:Meso_1252"/>
<accession>Q11IX7</accession>
<dbReference type="eggNOG" id="ENOG50337ME">
    <property type="taxonomic scope" value="Bacteria"/>
</dbReference>
<dbReference type="AlphaFoldDB" id="Q11IX7"/>
<evidence type="ECO:0000313" key="1">
    <source>
        <dbReference type="EMBL" id="ABG62648.1"/>
    </source>
</evidence>